<dbReference type="GO" id="GO:0005829">
    <property type="term" value="C:cytosol"/>
    <property type="evidence" value="ECO:0007669"/>
    <property type="project" value="TreeGrafter"/>
</dbReference>
<evidence type="ECO:0000256" key="2">
    <source>
        <dbReference type="ARBA" id="ARBA00010945"/>
    </source>
</evidence>
<dbReference type="InterPro" id="IPR001126">
    <property type="entry name" value="UmuC"/>
</dbReference>
<keyword evidence="7 17" id="KW-0548">Nucleotidyltransferase</keyword>
<dbReference type="EMBL" id="EQ999534">
    <property type="protein sequence ID" value="EEZ28964.1"/>
    <property type="molecule type" value="Genomic_DNA"/>
</dbReference>
<dbReference type="CDD" id="cd03586">
    <property type="entry name" value="PolY_Pol_IV_kappa"/>
    <property type="match status" value="1"/>
</dbReference>
<keyword evidence="11 17" id="KW-0460">Magnesium</keyword>
<evidence type="ECO:0000256" key="1">
    <source>
        <dbReference type="ARBA" id="ARBA00004496"/>
    </source>
</evidence>
<dbReference type="Gene3D" id="3.40.1170.60">
    <property type="match status" value="1"/>
</dbReference>
<organism evidence="19">
    <name type="scientific">Brucella pinnipedialis M292/94/1</name>
    <dbReference type="NCBI Taxonomy" id="520462"/>
    <lineage>
        <taxon>Bacteria</taxon>
        <taxon>Pseudomonadati</taxon>
        <taxon>Pseudomonadota</taxon>
        <taxon>Alphaproteobacteria</taxon>
        <taxon>Hyphomicrobiales</taxon>
        <taxon>Brucellaceae</taxon>
        <taxon>Brucella/Ochrobactrum group</taxon>
        <taxon>Brucella</taxon>
    </lineage>
</organism>
<dbReference type="GO" id="GO:0003684">
    <property type="term" value="F:damaged DNA binding"/>
    <property type="evidence" value="ECO:0007669"/>
    <property type="project" value="InterPro"/>
</dbReference>
<feature type="binding site" evidence="17">
    <location>
        <position position="55"/>
    </location>
    <ligand>
        <name>Mg(2+)</name>
        <dbReference type="ChEBI" id="CHEBI:18420"/>
    </ligand>
</feature>
<dbReference type="SUPFAM" id="SSF56672">
    <property type="entry name" value="DNA/RNA polymerases"/>
    <property type="match status" value="1"/>
</dbReference>
<keyword evidence="14 17" id="KW-0234">DNA repair</keyword>
<dbReference type="GO" id="GO:0009432">
    <property type="term" value="P:SOS response"/>
    <property type="evidence" value="ECO:0007669"/>
    <property type="project" value="TreeGrafter"/>
</dbReference>
<comment type="function">
    <text evidence="15 17">Poorly processive, error-prone DNA polymerase involved in untargeted mutagenesis. Copies undamaged DNA at stalled replication forks, which arise in vivo from mismatched or misaligned primer ends. These misaligned primers can be extended by PolIV. Exhibits no 3'-5' exonuclease (proofreading) activity. May be involved in translesional synthesis, in conjunction with the beta clamp from PolIII.</text>
</comment>
<dbReference type="InterPro" id="IPR050116">
    <property type="entry name" value="DNA_polymerase-Y"/>
</dbReference>
<keyword evidence="4 17" id="KW-0515">Mutator protein</keyword>
<dbReference type="InterPro" id="IPR043502">
    <property type="entry name" value="DNA/RNA_pol_sf"/>
</dbReference>
<dbReference type="PROSITE" id="PS50173">
    <property type="entry name" value="UMUC"/>
    <property type="match status" value="1"/>
</dbReference>
<sequence length="447" mass="49510">MIMAESPIVNHPEQGLCRDCLSLQKTQTSRRCHACGSPRLIRHKELYRLSLAHVDCDAFYASVEKRDNPDLRDKPLIVGGGKRGVVSTACYLARIHGVRSAMPMFKALEACPDAVVIKPNMEKYARVGREVRQMMRDLTPLVEPISIDEAFLDLSGTERLHKAPPAVVLARFSKRVENEIGITASIGLSYCKYLAKVASDLEKPRGFSVIGEAEALDFLRDKPVGMIWGVGKAFAAKLESDGIRTIGQLQTMEEGALMKAYGTMGQRLYRLSRGQDSRKVEPDHDMKSVSAETTFNTDLSAAGDLVPVLRALSEKVSRRLKAGEIAGRTIVLKLKTQDFKLRTRNRQLGNPTQLADRIFRTGLQLLEKEMDGTRFRLLGIGVSDLSPSDRADPPDLVDIQATKRAVAESAIDRLRNKFGLNAVETGYTFSKGNLARTQTPTDRDNEP</sequence>
<feature type="active site" evidence="17">
    <location>
        <position position="149"/>
    </location>
</feature>
<dbReference type="Pfam" id="PF11799">
    <property type="entry name" value="IMS_C"/>
    <property type="match status" value="1"/>
</dbReference>
<dbReference type="AlphaFoldDB" id="A0A0E1WYA3"/>
<dbReference type="GO" id="GO:0003887">
    <property type="term" value="F:DNA-directed DNA polymerase activity"/>
    <property type="evidence" value="ECO:0007669"/>
    <property type="project" value="UniProtKB-UniRule"/>
</dbReference>
<protein>
    <recommendedName>
        <fullName evidence="17">DNA polymerase IV</fullName>
        <shortName evidence="17">Pol IV</shortName>
        <ecNumber evidence="17">2.7.7.7</ecNumber>
    </recommendedName>
</protein>
<proteinExistence type="inferred from homology"/>
<evidence type="ECO:0000256" key="5">
    <source>
        <dbReference type="ARBA" id="ARBA00022490"/>
    </source>
</evidence>
<comment type="subcellular location">
    <subcellularLocation>
        <location evidence="1 17">Cytoplasm</location>
    </subcellularLocation>
</comment>
<dbReference type="PANTHER" id="PTHR11076:SF33">
    <property type="entry name" value="DNA POLYMERASE KAPPA"/>
    <property type="match status" value="1"/>
</dbReference>
<dbReference type="InterPro" id="IPR036775">
    <property type="entry name" value="DNA_pol_Y-fam_lit_finger_sf"/>
</dbReference>
<evidence type="ECO:0000259" key="18">
    <source>
        <dbReference type="PROSITE" id="PS50173"/>
    </source>
</evidence>
<dbReference type="GO" id="GO:0006281">
    <property type="term" value="P:DNA repair"/>
    <property type="evidence" value="ECO:0007669"/>
    <property type="project" value="UniProtKB-UniRule"/>
</dbReference>
<dbReference type="GO" id="GO:0042276">
    <property type="term" value="P:error-prone translesion synthesis"/>
    <property type="evidence" value="ECO:0007669"/>
    <property type="project" value="TreeGrafter"/>
</dbReference>
<feature type="binding site" evidence="17">
    <location>
        <position position="148"/>
    </location>
    <ligand>
        <name>Mg(2+)</name>
        <dbReference type="ChEBI" id="CHEBI:18420"/>
    </ligand>
</feature>
<dbReference type="InterPro" id="IPR022880">
    <property type="entry name" value="DNApol_IV"/>
</dbReference>
<dbReference type="EC" id="2.7.7.7" evidence="17"/>
<dbReference type="GO" id="GO:0000287">
    <property type="term" value="F:magnesium ion binding"/>
    <property type="evidence" value="ECO:0007669"/>
    <property type="project" value="UniProtKB-UniRule"/>
</dbReference>
<evidence type="ECO:0000256" key="15">
    <source>
        <dbReference type="ARBA" id="ARBA00025589"/>
    </source>
</evidence>
<comment type="subunit">
    <text evidence="3 17">Monomer.</text>
</comment>
<dbReference type="FunFam" id="3.40.1170.60:FF:000001">
    <property type="entry name" value="DNA polymerase IV"/>
    <property type="match status" value="1"/>
</dbReference>
<evidence type="ECO:0000256" key="12">
    <source>
        <dbReference type="ARBA" id="ARBA00022932"/>
    </source>
</evidence>
<evidence type="ECO:0000256" key="13">
    <source>
        <dbReference type="ARBA" id="ARBA00023125"/>
    </source>
</evidence>
<dbReference type="HOGENOM" id="CLU_012348_1_0_5"/>
<dbReference type="FunFam" id="3.30.1490.100:FF:000004">
    <property type="entry name" value="DNA polymerase IV"/>
    <property type="match status" value="1"/>
</dbReference>
<evidence type="ECO:0000256" key="16">
    <source>
        <dbReference type="ARBA" id="ARBA00049244"/>
    </source>
</evidence>
<keyword evidence="9 17" id="KW-0479">Metal-binding</keyword>
<keyword evidence="13 17" id="KW-0238">DNA-binding</keyword>
<evidence type="ECO:0000313" key="19">
    <source>
        <dbReference type="EMBL" id="EEZ28964.1"/>
    </source>
</evidence>
<comment type="similarity">
    <text evidence="2 17">Belongs to the DNA polymerase type-Y family.</text>
</comment>
<evidence type="ECO:0000256" key="10">
    <source>
        <dbReference type="ARBA" id="ARBA00022763"/>
    </source>
</evidence>
<keyword evidence="10 17" id="KW-0227">DNA damage</keyword>
<dbReference type="Pfam" id="PF21999">
    <property type="entry name" value="IMS_HHH_1"/>
    <property type="match status" value="1"/>
</dbReference>
<evidence type="ECO:0000256" key="3">
    <source>
        <dbReference type="ARBA" id="ARBA00011245"/>
    </source>
</evidence>
<name>A0A0E1WYA3_9HYPH</name>
<comment type="cofactor">
    <cofactor evidence="17">
        <name>Mg(2+)</name>
        <dbReference type="ChEBI" id="CHEBI:18420"/>
    </cofactor>
    <text evidence="17">Binds 2 magnesium ions per subunit.</text>
</comment>
<dbReference type="GO" id="GO:0006261">
    <property type="term" value="P:DNA-templated DNA replication"/>
    <property type="evidence" value="ECO:0007669"/>
    <property type="project" value="UniProtKB-UniRule"/>
</dbReference>
<feature type="domain" description="UmuC" evidence="18">
    <location>
        <begin position="51"/>
        <end position="231"/>
    </location>
</feature>
<dbReference type="Gene3D" id="1.10.150.20">
    <property type="entry name" value="5' to 3' exonuclease, C-terminal subdomain"/>
    <property type="match status" value="1"/>
</dbReference>
<dbReference type="SUPFAM" id="SSF100879">
    <property type="entry name" value="Lesion bypass DNA polymerase (Y-family), little finger domain"/>
    <property type="match status" value="1"/>
</dbReference>
<accession>A0A0E1WYA3</accession>
<evidence type="ECO:0000256" key="9">
    <source>
        <dbReference type="ARBA" id="ARBA00022723"/>
    </source>
</evidence>
<dbReference type="NCBIfam" id="NF002751">
    <property type="entry name" value="PRK02794.1"/>
    <property type="match status" value="1"/>
</dbReference>
<dbReference type="Pfam" id="PF00817">
    <property type="entry name" value="IMS"/>
    <property type="match status" value="1"/>
</dbReference>
<evidence type="ECO:0000256" key="14">
    <source>
        <dbReference type="ARBA" id="ARBA00023204"/>
    </source>
</evidence>
<keyword evidence="8 17" id="KW-0235">DNA replication</keyword>
<gene>
    <name evidence="17" type="primary">dinB</name>
    <name evidence="19" type="ORF">BALG_02317</name>
</gene>
<dbReference type="Gene3D" id="3.30.1490.100">
    <property type="entry name" value="DNA polymerase, Y-family, little finger domain"/>
    <property type="match status" value="1"/>
</dbReference>
<keyword evidence="12 17" id="KW-0239">DNA-directed DNA polymerase</keyword>
<evidence type="ECO:0000256" key="4">
    <source>
        <dbReference type="ARBA" id="ARBA00022457"/>
    </source>
</evidence>
<comment type="catalytic activity">
    <reaction evidence="16 17">
        <text>DNA(n) + a 2'-deoxyribonucleoside 5'-triphosphate = DNA(n+1) + diphosphate</text>
        <dbReference type="Rhea" id="RHEA:22508"/>
        <dbReference type="Rhea" id="RHEA-COMP:17339"/>
        <dbReference type="Rhea" id="RHEA-COMP:17340"/>
        <dbReference type="ChEBI" id="CHEBI:33019"/>
        <dbReference type="ChEBI" id="CHEBI:61560"/>
        <dbReference type="ChEBI" id="CHEBI:173112"/>
        <dbReference type="EC" id="2.7.7.7"/>
    </reaction>
</comment>
<evidence type="ECO:0000256" key="7">
    <source>
        <dbReference type="ARBA" id="ARBA00022695"/>
    </source>
</evidence>
<evidence type="ECO:0000256" key="6">
    <source>
        <dbReference type="ARBA" id="ARBA00022679"/>
    </source>
</evidence>
<dbReference type="Gene3D" id="3.30.70.270">
    <property type="match status" value="1"/>
</dbReference>
<evidence type="ECO:0000256" key="17">
    <source>
        <dbReference type="HAMAP-Rule" id="MF_01113"/>
    </source>
</evidence>
<dbReference type="Proteomes" id="UP000004659">
    <property type="component" value="Unassembled WGS sequence"/>
</dbReference>
<dbReference type="HAMAP" id="MF_01113">
    <property type="entry name" value="DNApol_IV"/>
    <property type="match status" value="1"/>
</dbReference>
<keyword evidence="5 17" id="KW-0963">Cytoplasm</keyword>
<keyword evidence="6 17" id="KW-0808">Transferase</keyword>
<dbReference type="InterPro" id="IPR043128">
    <property type="entry name" value="Rev_trsase/Diguanyl_cyclase"/>
</dbReference>
<dbReference type="InterPro" id="IPR053848">
    <property type="entry name" value="IMS_HHH_1"/>
</dbReference>
<feature type="site" description="Substrate discrimination" evidence="17">
    <location>
        <position position="60"/>
    </location>
</feature>
<evidence type="ECO:0000256" key="11">
    <source>
        <dbReference type="ARBA" id="ARBA00022842"/>
    </source>
</evidence>
<dbReference type="InterPro" id="IPR017961">
    <property type="entry name" value="DNA_pol_Y-fam_little_finger"/>
</dbReference>
<reference evidence="19" key="1">
    <citation type="submission" date="2009-01" db="EMBL/GenBank/DDBJ databases">
        <title>The Genome Sequence of Brucella pinnipedialis M292/94/1.</title>
        <authorList>
            <consortium name="The Broad Institute Genome Sequencing Platform"/>
            <person name="Ward D."/>
            <person name="Young S.K."/>
            <person name="Kodira C.D."/>
            <person name="Zeng Q."/>
            <person name="Koehrsen M."/>
            <person name="Alvarado L."/>
            <person name="Berlin A."/>
            <person name="Borenstein D."/>
            <person name="Chen Z."/>
            <person name="Engels R."/>
            <person name="Freedman E."/>
            <person name="Gellesch M."/>
            <person name="Goldberg J."/>
            <person name="Griggs A."/>
            <person name="Gujja S."/>
            <person name="Heiman D."/>
            <person name="Hepburn T."/>
            <person name="Howarth C."/>
            <person name="Jen D."/>
            <person name="Larson L."/>
            <person name="Lewis B."/>
            <person name="Mehta T."/>
            <person name="Park D."/>
            <person name="Pearson M."/>
            <person name="Roberts A."/>
            <person name="Saif S."/>
            <person name="Shea T."/>
            <person name="Shenoy N."/>
            <person name="Sisk P."/>
            <person name="Stolte C."/>
            <person name="Sykes S."/>
            <person name="Walk T."/>
            <person name="White J."/>
            <person name="Yandava C."/>
            <person name="Whatmore A.M."/>
            <person name="Perrett L.L."/>
            <person name="O'Callaghan D."/>
            <person name="Nusbaum C."/>
            <person name="Galagan J."/>
            <person name="Birren B."/>
        </authorList>
    </citation>
    <scope>NUCLEOTIDE SEQUENCE [LARGE SCALE GENOMIC DNA]</scope>
    <source>
        <strain evidence="19">M292/94/1</strain>
    </source>
</reference>
<dbReference type="PANTHER" id="PTHR11076">
    <property type="entry name" value="DNA REPAIR POLYMERASE UMUC / TRANSFERASE FAMILY MEMBER"/>
    <property type="match status" value="1"/>
</dbReference>
<evidence type="ECO:0000256" key="8">
    <source>
        <dbReference type="ARBA" id="ARBA00022705"/>
    </source>
</evidence>
<dbReference type="NCBIfam" id="NF002677">
    <property type="entry name" value="PRK02406.1"/>
    <property type="match status" value="1"/>
</dbReference>